<keyword evidence="5" id="KW-0732">Signal</keyword>
<dbReference type="AlphaFoldDB" id="A0A1I6L841"/>
<dbReference type="GO" id="GO:0045493">
    <property type="term" value="P:xylan catabolic process"/>
    <property type="evidence" value="ECO:0007669"/>
    <property type="project" value="UniProtKB-KW"/>
</dbReference>
<reference evidence="12 13" key="1">
    <citation type="submission" date="2016-10" db="EMBL/GenBank/DDBJ databases">
        <authorList>
            <person name="de Groot N.N."/>
        </authorList>
    </citation>
    <scope>NUCLEOTIDE SEQUENCE [LARGE SCALE GENOMIC DNA]</scope>
    <source>
        <strain evidence="12 13">CGMCC 1.10457</strain>
    </source>
</reference>
<feature type="domain" description="GH10" evidence="11">
    <location>
        <begin position="303"/>
        <end position="598"/>
    </location>
</feature>
<dbReference type="STRING" id="767519.SAMN05216559_2241"/>
<dbReference type="InterPro" id="IPR006311">
    <property type="entry name" value="TAT_signal"/>
</dbReference>
<dbReference type="PANTHER" id="PTHR31490:SF88">
    <property type="entry name" value="BETA-XYLANASE"/>
    <property type="match status" value="1"/>
</dbReference>
<dbReference type="EC" id="3.2.1.8" evidence="3"/>
<keyword evidence="6 12" id="KW-0378">Hydrolase</keyword>
<evidence type="ECO:0000256" key="8">
    <source>
        <dbReference type="ARBA" id="ARBA00023295"/>
    </source>
</evidence>
<dbReference type="OrthoDB" id="117332at2157"/>
<name>A0A1I6L841_9EURY</name>
<evidence type="ECO:0000313" key="12">
    <source>
        <dbReference type="EMBL" id="SFR99661.1"/>
    </source>
</evidence>
<dbReference type="GO" id="GO:0031176">
    <property type="term" value="F:endo-1,4-beta-xylanase activity"/>
    <property type="evidence" value="ECO:0007669"/>
    <property type="project" value="UniProtKB-EC"/>
</dbReference>
<keyword evidence="13" id="KW-1185">Reference proteome</keyword>
<evidence type="ECO:0000256" key="6">
    <source>
        <dbReference type="ARBA" id="ARBA00022801"/>
    </source>
</evidence>
<dbReference type="Gene3D" id="3.20.20.80">
    <property type="entry name" value="Glycosidases"/>
    <property type="match status" value="1"/>
</dbReference>
<evidence type="ECO:0000256" key="9">
    <source>
        <dbReference type="ARBA" id="ARBA00023326"/>
    </source>
</evidence>
<keyword evidence="8 12" id="KW-0326">Glycosidase</keyword>
<evidence type="ECO:0000259" key="11">
    <source>
        <dbReference type="PROSITE" id="PS51760"/>
    </source>
</evidence>
<evidence type="ECO:0000256" key="5">
    <source>
        <dbReference type="ARBA" id="ARBA00022729"/>
    </source>
</evidence>
<keyword evidence="4 12" id="KW-0858">Xylan degradation</keyword>
<dbReference type="Proteomes" id="UP000199062">
    <property type="component" value="Unassembled WGS sequence"/>
</dbReference>
<evidence type="ECO:0000256" key="1">
    <source>
        <dbReference type="ARBA" id="ARBA00000681"/>
    </source>
</evidence>
<evidence type="ECO:0000256" key="7">
    <source>
        <dbReference type="ARBA" id="ARBA00023277"/>
    </source>
</evidence>
<dbReference type="RefSeq" id="WP_089816617.1">
    <property type="nucleotide sequence ID" value="NZ_FOZK01000002.1"/>
</dbReference>
<proteinExistence type="inferred from homology"/>
<dbReference type="InterPro" id="IPR017853">
    <property type="entry name" value="GH"/>
</dbReference>
<dbReference type="SUPFAM" id="SSF51445">
    <property type="entry name" value="(Trans)glycosidases"/>
    <property type="match status" value="1"/>
</dbReference>
<dbReference type="PROSITE" id="PS51760">
    <property type="entry name" value="GH10_2"/>
    <property type="match status" value="1"/>
</dbReference>
<accession>A0A1I6L841</accession>
<dbReference type="Pfam" id="PF00331">
    <property type="entry name" value="Glyco_hydro_10"/>
    <property type="match status" value="1"/>
</dbReference>
<sequence>MTNERADIGSDRRTFIGSLAALGALGALPGAARVGAAQEDDSIDDYYQTLRQILTQFRGLPEGEFVYEPDEQATIETFDNVGPGGSSSSSFTVDDVNVPFTQAERVEINEDPENNWTYSYQGIIPDGQFEAGDVLLGVAHVRSGSSDAQIQAGFKYRYENSSGETAYGDENFVAEGAMVEPTGSWERYYFPIEVGEKPDGSNHEPYMEFWTGFAQQNLDFGGLALIDYSATDVAVGDLPVGRHSHPIFDYDGRSEGATWREDAYARIEELRKASLDVSVVDADGNPLPGASVDVAMQEHEFDFGSAVSVEHITGDADDDDVYRARFLENFNKAVVENGMKWPAWSGDWDIDKEATRQTVQWLNDQEIPTRGHYLVWEEYGGANGGGMAVSEDRSDGELQEEILDKIESHTAEFEGQVTDWDMHNHPMWQSNIRDRLGWDAALEWWSTAAEATDAGLYTNEMGNVAGDFLRDEHYEFVQRLVDEGAPVDGVGFMGHVQFSNGNVTPPKEMLSTFDQFGELDLPILITEFDIQIDSRDNQRQVDWQADYLRDFLIACFSHDAVEGLVNWGFWAGDHWRPTGALFDSNWGLRPHGEQFMNLVFDEWWTEDSGETNDEGTYSSWAFRGEYEVTASYEGEDASTTATLSDGGTTVELTLDAAQSTATDEGESDEGTETESTSAVGPGLGVGSAVAGAGALAGYKLTRDDDDDA</sequence>
<organism evidence="12 13">
    <name type="scientific">Halomicrobium zhouii</name>
    <dbReference type="NCBI Taxonomy" id="767519"/>
    <lineage>
        <taxon>Archaea</taxon>
        <taxon>Methanobacteriati</taxon>
        <taxon>Methanobacteriota</taxon>
        <taxon>Stenosarchaea group</taxon>
        <taxon>Halobacteria</taxon>
        <taxon>Halobacteriales</taxon>
        <taxon>Haloarculaceae</taxon>
        <taxon>Halomicrobium</taxon>
    </lineage>
</organism>
<gene>
    <name evidence="12" type="ORF">SAMN05216559_2241</name>
</gene>
<feature type="region of interest" description="Disordered" evidence="10">
    <location>
        <begin position="657"/>
        <end position="686"/>
    </location>
</feature>
<keyword evidence="9" id="KW-0624">Polysaccharide degradation</keyword>
<evidence type="ECO:0000256" key="4">
    <source>
        <dbReference type="ARBA" id="ARBA00022651"/>
    </source>
</evidence>
<comment type="catalytic activity">
    <reaction evidence="1">
        <text>Endohydrolysis of (1-&gt;4)-beta-D-xylosidic linkages in xylans.</text>
        <dbReference type="EC" id="3.2.1.8"/>
    </reaction>
</comment>
<dbReference type="InterPro" id="IPR001000">
    <property type="entry name" value="GH10_dom"/>
</dbReference>
<dbReference type="EMBL" id="FOZK01000002">
    <property type="protein sequence ID" value="SFR99661.1"/>
    <property type="molecule type" value="Genomic_DNA"/>
</dbReference>
<dbReference type="PANTHER" id="PTHR31490">
    <property type="entry name" value="GLYCOSYL HYDROLASE"/>
    <property type="match status" value="1"/>
</dbReference>
<dbReference type="PROSITE" id="PS51318">
    <property type="entry name" value="TAT"/>
    <property type="match status" value="1"/>
</dbReference>
<protein>
    <recommendedName>
        <fullName evidence="3">endo-1,4-beta-xylanase</fullName>
        <ecNumber evidence="3">3.2.1.8</ecNumber>
    </recommendedName>
</protein>
<dbReference type="SMART" id="SM00633">
    <property type="entry name" value="Glyco_10"/>
    <property type="match status" value="1"/>
</dbReference>
<dbReference type="InterPro" id="IPR044846">
    <property type="entry name" value="GH10"/>
</dbReference>
<evidence type="ECO:0000256" key="3">
    <source>
        <dbReference type="ARBA" id="ARBA00012590"/>
    </source>
</evidence>
<keyword evidence="7" id="KW-0119">Carbohydrate metabolism</keyword>
<evidence type="ECO:0000313" key="13">
    <source>
        <dbReference type="Proteomes" id="UP000199062"/>
    </source>
</evidence>
<evidence type="ECO:0000256" key="10">
    <source>
        <dbReference type="SAM" id="MobiDB-lite"/>
    </source>
</evidence>
<comment type="similarity">
    <text evidence="2">Belongs to the glycosyl hydrolase 10 (cellulase F) family.</text>
</comment>
<feature type="compositionally biased region" description="Acidic residues" evidence="10">
    <location>
        <begin position="663"/>
        <end position="672"/>
    </location>
</feature>
<evidence type="ECO:0000256" key="2">
    <source>
        <dbReference type="ARBA" id="ARBA00007495"/>
    </source>
</evidence>
<feature type="compositionally biased region" description="Low complexity" evidence="10">
    <location>
        <begin position="673"/>
        <end position="686"/>
    </location>
</feature>